<dbReference type="EMBL" id="JAAGYV010000312">
    <property type="protein sequence ID" value="NEK75150.1"/>
    <property type="molecule type" value="Genomic_DNA"/>
</dbReference>
<evidence type="ECO:0000256" key="3">
    <source>
        <dbReference type="ARBA" id="ARBA00022729"/>
    </source>
</evidence>
<organism evidence="7">
    <name type="scientific">Xanthomonas euvesicatoria</name>
    <dbReference type="NCBI Taxonomy" id="456327"/>
    <lineage>
        <taxon>Bacteria</taxon>
        <taxon>Pseudomonadati</taxon>
        <taxon>Pseudomonadota</taxon>
        <taxon>Gammaproteobacteria</taxon>
        <taxon>Lysobacterales</taxon>
        <taxon>Lysobacteraceae</taxon>
        <taxon>Xanthomonas</taxon>
    </lineage>
</organism>
<feature type="domain" description="Glycoside hydrolase family 29 N-terminal" evidence="6">
    <location>
        <begin position="1"/>
        <end position="85"/>
    </location>
</feature>
<comment type="caution">
    <text evidence="7">The sequence shown here is derived from an EMBL/GenBank/DDBJ whole genome shotgun (WGS) entry which is preliminary data.</text>
</comment>
<dbReference type="GO" id="GO:0016139">
    <property type="term" value="P:glycoside catabolic process"/>
    <property type="evidence" value="ECO:0007669"/>
    <property type="project" value="TreeGrafter"/>
</dbReference>
<evidence type="ECO:0000313" key="7">
    <source>
        <dbReference type="EMBL" id="NEK75150.1"/>
    </source>
</evidence>
<gene>
    <name evidence="7" type="ORF">G3W62_20745</name>
</gene>
<keyword evidence="4" id="KW-0378">Hydrolase</keyword>
<dbReference type="InterPro" id="IPR017853">
    <property type="entry name" value="GH"/>
</dbReference>
<dbReference type="GO" id="GO:0004560">
    <property type="term" value="F:alpha-L-fucosidase activity"/>
    <property type="evidence" value="ECO:0007669"/>
    <property type="project" value="InterPro"/>
</dbReference>
<keyword evidence="3" id="KW-0732">Signal</keyword>
<dbReference type="AlphaFoldDB" id="A0A6B3KPQ4"/>
<sequence length="90" mass="10320">YKDLIPKFTAPKFDPNGWAKLFRQSGARYVVPVAEHHDGFALYDSKLSDWTAMKMGPKRDLLGELSKAIRAQGLHFGLSSHRAEHNWFFD</sequence>
<dbReference type="PANTHER" id="PTHR10030">
    <property type="entry name" value="ALPHA-L-FUCOSIDASE"/>
    <property type="match status" value="1"/>
</dbReference>
<feature type="non-terminal residue" evidence="7">
    <location>
        <position position="90"/>
    </location>
</feature>
<dbReference type="Pfam" id="PF01120">
    <property type="entry name" value="Alpha_L_fucos"/>
    <property type="match status" value="1"/>
</dbReference>
<dbReference type="GO" id="GO:0006004">
    <property type="term" value="P:fucose metabolic process"/>
    <property type="evidence" value="ECO:0007669"/>
    <property type="project" value="TreeGrafter"/>
</dbReference>
<evidence type="ECO:0000256" key="2">
    <source>
        <dbReference type="ARBA" id="ARBA00012662"/>
    </source>
</evidence>
<comment type="similarity">
    <text evidence="1">Belongs to the glycosyl hydrolase 29 family.</text>
</comment>
<reference evidence="7" key="1">
    <citation type="submission" date="2019-11" db="EMBL/GenBank/DDBJ databases">
        <title>Genome-resolved metagenomics to study the prevalence of co-infection and intraspecific heterogeneity among plant pathogen metapopulations.</title>
        <authorList>
            <person name="Newberry E."/>
            <person name="Bhandari R."/>
            <person name="Kemble J."/>
            <person name="Sikora E."/>
            <person name="Potnis N."/>
        </authorList>
    </citation>
    <scope>NUCLEOTIDE SEQUENCE</scope>
    <source>
        <strain evidence="7">Xe_Pep_Tuscaloosa_18b</strain>
    </source>
</reference>
<name>A0A6B3KPQ4_XANEU</name>
<evidence type="ECO:0000256" key="5">
    <source>
        <dbReference type="ARBA" id="ARBA00023295"/>
    </source>
</evidence>
<evidence type="ECO:0000256" key="1">
    <source>
        <dbReference type="ARBA" id="ARBA00007951"/>
    </source>
</evidence>
<keyword evidence="5" id="KW-0326">Glycosidase</keyword>
<evidence type="ECO:0000256" key="4">
    <source>
        <dbReference type="ARBA" id="ARBA00022801"/>
    </source>
</evidence>
<dbReference type="EC" id="3.2.1.51" evidence="2"/>
<dbReference type="Gene3D" id="3.20.20.80">
    <property type="entry name" value="Glycosidases"/>
    <property type="match status" value="1"/>
</dbReference>
<dbReference type="PANTHER" id="PTHR10030:SF37">
    <property type="entry name" value="ALPHA-L-FUCOSIDASE-RELATED"/>
    <property type="match status" value="1"/>
</dbReference>
<feature type="non-terminal residue" evidence="7">
    <location>
        <position position="1"/>
    </location>
</feature>
<protein>
    <recommendedName>
        <fullName evidence="2">alpha-L-fucosidase</fullName>
        <ecNumber evidence="2">3.2.1.51</ecNumber>
    </recommendedName>
</protein>
<dbReference type="SUPFAM" id="SSF51445">
    <property type="entry name" value="(Trans)glycosidases"/>
    <property type="match status" value="1"/>
</dbReference>
<accession>A0A6B3KPQ4</accession>
<dbReference type="InterPro" id="IPR000933">
    <property type="entry name" value="Glyco_hydro_29"/>
</dbReference>
<evidence type="ECO:0000259" key="6">
    <source>
        <dbReference type="Pfam" id="PF01120"/>
    </source>
</evidence>
<dbReference type="GO" id="GO:0005764">
    <property type="term" value="C:lysosome"/>
    <property type="evidence" value="ECO:0007669"/>
    <property type="project" value="TreeGrafter"/>
</dbReference>
<proteinExistence type="inferred from homology"/>
<dbReference type="SMART" id="SM00812">
    <property type="entry name" value="Alpha_L_fucos"/>
    <property type="match status" value="1"/>
</dbReference>
<dbReference type="InterPro" id="IPR057739">
    <property type="entry name" value="Glyco_hydro_29_N"/>
</dbReference>